<dbReference type="STRING" id="2512241.A0A553HIM3"/>
<keyword evidence="4" id="KW-1185">Reference proteome</keyword>
<dbReference type="Proteomes" id="UP000319160">
    <property type="component" value="Unassembled WGS sequence"/>
</dbReference>
<reference evidence="4" key="1">
    <citation type="submission" date="2019-06" db="EMBL/GenBank/DDBJ databases">
        <title>Draft genome sequence of the griseofulvin-producing fungus Xylaria cubensis strain G536.</title>
        <authorList>
            <person name="Mead M.E."/>
            <person name="Raja H.A."/>
            <person name="Steenwyk J.L."/>
            <person name="Knowles S.L."/>
            <person name="Oberlies N.H."/>
            <person name="Rokas A."/>
        </authorList>
    </citation>
    <scope>NUCLEOTIDE SEQUENCE [LARGE SCALE GENOMIC DNA]</scope>
    <source>
        <strain evidence="4">G536</strain>
    </source>
</reference>
<dbReference type="InterPro" id="IPR056884">
    <property type="entry name" value="NPHP3-like_N"/>
</dbReference>
<dbReference type="AlphaFoldDB" id="A0A553HIM3"/>
<sequence length="578" mass="64931">MAGERASRGPPPFILHTPAVDFIENRMSEYHPAFDVSGFRYSPTQNQFVPLTNSHVASTSTLAPPPPRPRSTPGSINSMDFWSEVFPEAMNQLNKGSLLDSNGWQWDIRRLTAWPDVQAKLDMARRDYDFRNGQRVGKFRRKMRLAMDKVAAPLQQGMKLIPDIDIISPVVSVIGLLLDVSSEVRETVNSGFDDLPEVFARIDFYFRSYPMDQNILMASVGLVLAIFKAIEEAIRFYTSSQDGHEARNSQAAIMQDNWATHQALGAILQQELVGRVEMAWIGNLLNHVLGFLGDRERNWPPGAPTPSRSTTPVGLILPMYSGPPPWAPRELWLRLHIPNFDETDLQYILHNAGETIFEDRDRAEQVLATQHFRAWIVSPGSAKLLVHGDFADTAAANRPVSPFSVLCATVVKALRLSVAEGKTISLVFFCGRHLVDDEYNGGGAMIRSLIAQLLRQFPPVSIESDPRVVMQEVERGDVTQLCALFVYLVRRLPARMTVFCLIDGINQYENEQFLHTMDEVVLALLRLVNEGTTSPWRAKFKLLLMSPQPTVEVRQVFNESGSLLHMAREADVASPWLQ</sequence>
<dbReference type="EMBL" id="VFLP01000121">
    <property type="protein sequence ID" value="TRX87794.1"/>
    <property type="molecule type" value="Genomic_DNA"/>
</dbReference>
<dbReference type="Pfam" id="PF24883">
    <property type="entry name" value="NPHP3_N"/>
    <property type="match status" value="1"/>
</dbReference>
<gene>
    <name evidence="3" type="ORF">FHL15_011316</name>
</gene>
<evidence type="ECO:0000313" key="3">
    <source>
        <dbReference type="EMBL" id="TRX87794.1"/>
    </source>
</evidence>
<dbReference type="OrthoDB" id="5419927at2759"/>
<protein>
    <recommendedName>
        <fullName evidence="2">Nephrocystin 3-like N-terminal domain-containing protein</fullName>
    </recommendedName>
</protein>
<feature type="domain" description="Nephrocystin 3-like N-terminal" evidence="2">
    <location>
        <begin position="365"/>
        <end position="524"/>
    </location>
</feature>
<proteinExistence type="predicted"/>
<evidence type="ECO:0000259" key="2">
    <source>
        <dbReference type="Pfam" id="PF24883"/>
    </source>
</evidence>
<dbReference type="PANTHER" id="PTHR40619:SF3">
    <property type="entry name" value="FUNGAL STAND N-TERMINAL GOODBYE DOMAIN-CONTAINING PROTEIN"/>
    <property type="match status" value="1"/>
</dbReference>
<organism evidence="3 4">
    <name type="scientific">Xylaria flabelliformis</name>
    <dbReference type="NCBI Taxonomy" id="2512241"/>
    <lineage>
        <taxon>Eukaryota</taxon>
        <taxon>Fungi</taxon>
        <taxon>Dikarya</taxon>
        <taxon>Ascomycota</taxon>
        <taxon>Pezizomycotina</taxon>
        <taxon>Sordariomycetes</taxon>
        <taxon>Xylariomycetidae</taxon>
        <taxon>Xylariales</taxon>
        <taxon>Xylariaceae</taxon>
        <taxon>Xylaria</taxon>
    </lineage>
</organism>
<name>A0A553HIM3_9PEZI</name>
<comment type="caution">
    <text evidence="3">The sequence shown here is derived from an EMBL/GenBank/DDBJ whole genome shotgun (WGS) entry which is preliminary data.</text>
</comment>
<keyword evidence="1" id="KW-0677">Repeat</keyword>
<accession>A0A553HIM3</accession>
<evidence type="ECO:0000313" key="4">
    <source>
        <dbReference type="Proteomes" id="UP000319160"/>
    </source>
</evidence>
<dbReference type="PANTHER" id="PTHR40619">
    <property type="entry name" value="FUNGAL STAND N-TERMINAL GOODBYE DOMAIN-CONTAINING PROTEIN"/>
    <property type="match status" value="1"/>
</dbReference>
<evidence type="ECO:0000256" key="1">
    <source>
        <dbReference type="ARBA" id="ARBA00022737"/>
    </source>
</evidence>